<dbReference type="Pfam" id="PF25296">
    <property type="entry name" value="Decapeptide"/>
    <property type="match status" value="1"/>
</dbReference>
<organism evidence="1 2">
    <name type="scientific">Effrenium voratum</name>
    <dbReference type="NCBI Taxonomy" id="2562239"/>
    <lineage>
        <taxon>Eukaryota</taxon>
        <taxon>Sar</taxon>
        <taxon>Alveolata</taxon>
        <taxon>Dinophyceae</taxon>
        <taxon>Suessiales</taxon>
        <taxon>Symbiodiniaceae</taxon>
        <taxon>Effrenium</taxon>
    </lineage>
</organism>
<protein>
    <submittedName>
        <fullName evidence="1">Uncharacterized protein</fullName>
    </submittedName>
</protein>
<reference evidence="1" key="1">
    <citation type="submission" date="2023-08" db="EMBL/GenBank/DDBJ databases">
        <authorList>
            <person name="Chen Y."/>
            <person name="Shah S."/>
            <person name="Dougan E. K."/>
            <person name="Thang M."/>
            <person name="Chan C."/>
        </authorList>
    </citation>
    <scope>NUCLEOTIDE SEQUENCE</scope>
</reference>
<comment type="caution">
    <text evidence="1">The sequence shown here is derived from an EMBL/GenBank/DDBJ whole genome shotgun (WGS) entry which is preliminary data.</text>
</comment>
<keyword evidence="2" id="KW-1185">Reference proteome</keyword>
<dbReference type="InterPro" id="IPR057481">
    <property type="entry name" value="Decapeptide"/>
</dbReference>
<dbReference type="Proteomes" id="UP001178507">
    <property type="component" value="Unassembled WGS sequence"/>
</dbReference>
<proteinExistence type="predicted"/>
<evidence type="ECO:0000313" key="1">
    <source>
        <dbReference type="EMBL" id="CAJ1375116.1"/>
    </source>
</evidence>
<gene>
    <name evidence="1" type="ORF">EVOR1521_LOCUS4477</name>
</gene>
<accession>A0AA36HTM0</accession>
<sequence>MAALEKADDTGLRPAGGSEVCDEDVAAVRILQAAGFDCAQLLSLGHGAAALRRSGVAAAELRSCGVDLAGLYGVGYSAKELLQCGYTPLELKQVGVTGAELKEIGCSARLLRDLGFQARELRAFRGRELLEMGKDAGFPPQELQSLGPQQLGELFTLQELRDAGLGPKELKAAGFHLKDLMQHGFSFPEVLVEGGFPADQIHPTASYLFRPSGATANCHAAAYAKSEKSELLLVAKLLWSKPKANASLRHVTGRYGLVIM</sequence>
<dbReference type="AlphaFoldDB" id="A0AA36HTM0"/>
<name>A0AA36HTM0_9DINO</name>
<evidence type="ECO:0000313" key="2">
    <source>
        <dbReference type="Proteomes" id="UP001178507"/>
    </source>
</evidence>
<dbReference type="EMBL" id="CAUJNA010000302">
    <property type="protein sequence ID" value="CAJ1375116.1"/>
    <property type="molecule type" value="Genomic_DNA"/>
</dbReference>